<proteinExistence type="predicted"/>
<sequence length="388" mass="43419">MLRHLTIEAPIALALAVFDNLQRILDISWDTTICDYGRNLEPFVEFTANFKPWVLAQRLQLEARQAISETDEVVKAFSLDQPLVDRIEAALNVLNKSSRSVESSGLWQRATKLSSVQAHFEHLTTKTTQLSSQVKHLVIKLKTGLDFDPFEDLESTRHQEKERQLVLADALRQVTLCDTMSPTQVKNDLVAKLPDAHQARAFQLAGIGAKMSVGNLTRFYGPRQRQLPQNNSRKPDESTLATVEAELNGSLASVKALLYGALCAKRHRLLRWTYSDWNDVPLELLVQLNIQKLPSRSASGPTRVAGTRRASTQSAVAVQRVASHGGREDVILLESKLKPSSRTQPLPEGVEVSPVAPHLRRRWNPPQKRTWLQPEDASSQAWRISAVA</sequence>
<gene>
    <name evidence="1" type="ORF">Micbo1qcDRAFT_156236</name>
</gene>
<organism evidence="1 2">
    <name type="scientific">Microdochium bolleyi</name>
    <dbReference type="NCBI Taxonomy" id="196109"/>
    <lineage>
        <taxon>Eukaryota</taxon>
        <taxon>Fungi</taxon>
        <taxon>Dikarya</taxon>
        <taxon>Ascomycota</taxon>
        <taxon>Pezizomycotina</taxon>
        <taxon>Sordariomycetes</taxon>
        <taxon>Xylariomycetidae</taxon>
        <taxon>Xylariales</taxon>
        <taxon>Microdochiaceae</taxon>
        <taxon>Microdochium</taxon>
    </lineage>
</organism>
<dbReference type="EMBL" id="KQ964245">
    <property type="protein sequence ID" value="KXJ97382.1"/>
    <property type="molecule type" value="Genomic_DNA"/>
</dbReference>
<dbReference type="Proteomes" id="UP000070501">
    <property type="component" value="Unassembled WGS sequence"/>
</dbReference>
<dbReference type="InParanoid" id="A0A136JJR9"/>
<dbReference type="OrthoDB" id="4766795at2759"/>
<reference evidence="2" key="1">
    <citation type="submission" date="2016-02" db="EMBL/GenBank/DDBJ databases">
        <title>Draft genome sequence of Microdochium bolleyi, a fungal endophyte of beachgrass.</title>
        <authorList>
            <consortium name="DOE Joint Genome Institute"/>
            <person name="David A.S."/>
            <person name="May G."/>
            <person name="Haridas S."/>
            <person name="Lim J."/>
            <person name="Wang M."/>
            <person name="Labutti K."/>
            <person name="Lipzen A."/>
            <person name="Barry K."/>
            <person name="Grigoriev I.V."/>
        </authorList>
    </citation>
    <scope>NUCLEOTIDE SEQUENCE [LARGE SCALE GENOMIC DNA]</scope>
    <source>
        <strain evidence="2">J235TASD1</strain>
    </source>
</reference>
<evidence type="ECO:0000313" key="1">
    <source>
        <dbReference type="EMBL" id="KXJ97382.1"/>
    </source>
</evidence>
<dbReference type="AlphaFoldDB" id="A0A136JJR9"/>
<protein>
    <submittedName>
        <fullName evidence="1">Uncharacterized protein</fullName>
    </submittedName>
</protein>
<keyword evidence="2" id="KW-1185">Reference proteome</keyword>
<accession>A0A136JJR9</accession>
<name>A0A136JJR9_9PEZI</name>
<evidence type="ECO:0000313" key="2">
    <source>
        <dbReference type="Proteomes" id="UP000070501"/>
    </source>
</evidence>